<dbReference type="GO" id="GO:0034204">
    <property type="term" value="P:lipid translocation"/>
    <property type="evidence" value="ECO:0007669"/>
    <property type="project" value="TreeGrafter"/>
</dbReference>
<dbReference type="GO" id="GO:0008360">
    <property type="term" value="P:regulation of cell shape"/>
    <property type="evidence" value="ECO:0007669"/>
    <property type="project" value="UniProtKB-KW"/>
</dbReference>
<evidence type="ECO:0000256" key="1">
    <source>
        <dbReference type="ARBA" id="ARBA00004651"/>
    </source>
</evidence>
<feature type="transmembrane region" description="Helical" evidence="8">
    <location>
        <begin position="94"/>
        <end position="112"/>
    </location>
</feature>
<evidence type="ECO:0000256" key="5">
    <source>
        <dbReference type="ARBA" id="ARBA00022984"/>
    </source>
</evidence>
<dbReference type="GO" id="GO:0009252">
    <property type="term" value="P:peptidoglycan biosynthetic process"/>
    <property type="evidence" value="ECO:0007669"/>
    <property type="project" value="UniProtKB-KW"/>
</dbReference>
<evidence type="ECO:0000256" key="6">
    <source>
        <dbReference type="ARBA" id="ARBA00022989"/>
    </source>
</evidence>
<evidence type="ECO:0000256" key="7">
    <source>
        <dbReference type="ARBA" id="ARBA00023136"/>
    </source>
</evidence>
<reference evidence="9 10" key="1">
    <citation type="submission" date="2016-10" db="EMBL/GenBank/DDBJ databases">
        <authorList>
            <person name="de Groot N.N."/>
        </authorList>
    </citation>
    <scope>NUCLEOTIDE SEQUENCE [LARGE SCALE GENOMIC DNA]</scope>
    <source>
        <strain evidence="9 10">DSM 10317</strain>
    </source>
</reference>
<keyword evidence="4" id="KW-0133">Cell shape</keyword>
<feature type="transmembrane region" description="Helical" evidence="8">
    <location>
        <begin position="309"/>
        <end position="337"/>
    </location>
</feature>
<evidence type="ECO:0000256" key="4">
    <source>
        <dbReference type="ARBA" id="ARBA00022960"/>
    </source>
</evidence>
<comment type="subcellular location">
    <subcellularLocation>
        <location evidence="1">Cell membrane</location>
        <topology evidence="1">Multi-pass membrane protein</topology>
    </subcellularLocation>
</comment>
<dbReference type="InterPro" id="IPR051050">
    <property type="entry name" value="Lipid_II_flippase_MurJ/MviN"/>
</dbReference>
<keyword evidence="2" id="KW-1003">Cell membrane</keyword>
<evidence type="ECO:0000256" key="3">
    <source>
        <dbReference type="ARBA" id="ARBA00022692"/>
    </source>
</evidence>
<feature type="transmembrane region" description="Helical" evidence="8">
    <location>
        <begin position="190"/>
        <end position="206"/>
    </location>
</feature>
<feature type="transmembrane region" description="Helical" evidence="8">
    <location>
        <begin position="381"/>
        <end position="400"/>
    </location>
</feature>
<accession>A0A1G5RX23</accession>
<feature type="transmembrane region" description="Helical" evidence="8">
    <location>
        <begin position="467"/>
        <end position="489"/>
    </location>
</feature>
<gene>
    <name evidence="9" type="ORF">SAMN02910350_01389</name>
</gene>
<feature type="transmembrane region" description="Helical" evidence="8">
    <location>
        <begin position="406"/>
        <end position="423"/>
    </location>
</feature>
<dbReference type="PANTHER" id="PTHR47019:SF1">
    <property type="entry name" value="LIPID II FLIPPASE MURJ"/>
    <property type="match status" value="1"/>
</dbReference>
<feature type="transmembrane region" description="Helical" evidence="8">
    <location>
        <begin position="444"/>
        <end position="461"/>
    </location>
</feature>
<keyword evidence="5" id="KW-0573">Peptidoglycan synthesis</keyword>
<sequence length="509" mass="56261">MAKKSRGIMATTIVVTTLTLCFKLLGFVKQMVVAYYFGTTGATDIYNVAFSFVGMLSSAFIKAITISMVSIYTHTLVQKGRDAASRLISACLELLLPVVLVVLLFTYMFTPFIAKLLAPTYTPDESLMLQHFLYICYPFFLFAVVTLVWTTIMDSNKDFVVSRTESFIGSVTTILCCVFLNHVLAVTSLVVAQYISYIIFGTMLLIRGRKYFTFTFTKLSEVPEVKMVLLTALPLFIGNSVGQINRIVDHSIATGLPEGSVTALADAVVLEDFVCNILINNVVDILYVNFSTYVAENNQEQLLKTMRTAVNIMICIMVPITIITCMCSDQIVAIAYLRGNFDHNSLVMTSAALIGYAIGFTSSGVRDIVIRVLYSFKDTKGPMITGFFAVASNIIASIILSKFIGIMGVSIASSICLTVNFLINSHMLKKHVPSYSIRQFAPTLFKQIPGAAVLVLLVYGIKHVFSSNLLIFGFSGLFGLIIYALILMLMRIEEVNMVKDKVFSKVLKR</sequence>
<dbReference type="PANTHER" id="PTHR47019">
    <property type="entry name" value="LIPID II FLIPPASE MURJ"/>
    <property type="match status" value="1"/>
</dbReference>
<dbReference type="InterPro" id="IPR004268">
    <property type="entry name" value="MurJ"/>
</dbReference>
<feature type="transmembrane region" description="Helical" evidence="8">
    <location>
        <begin position="7"/>
        <end position="28"/>
    </location>
</feature>
<evidence type="ECO:0000256" key="2">
    <source>
        <dbReference type="ARBA" id="ARBA00022475"/>
    </source>
</evidence>
<feature type="transmembrane region" description="Helical" evidence="8">
    <location>
        <begin position="48"/>
        <end position="73"/>
    </location>
</feature>
<dbReference type="Pfam" id="PF03023">
    <property type="entry name" value="MurJ"/>
    <property type="match status" value="1"/>
</dbReference>
<dbReference type="RefSeq" id="WP_090162319.1">
    <property type="nucleotide sequence ID" value="NZ_FMWK01000006.1"/>
</dbReference>
<evidence type="ECO:0000313" key="9">
    <source>
        <dbReference type="EMBL" id="SCZ78672.1"/>
    </source>
</evidence>
<dbReference type="GO" id="GO:0005886">
    <property type="term" value="C:plasma membrane"/>
    <property type="evidence" value="ECO:0007669"/>
    <property type="project" value="UniProtKB-SubCell"/>
</dbReference>
<evidence type="ECO:0000256" key="8">
    <source>
        <dbReference type="SAM" id="Phobius"/>
    </source>
</evidence>
<dbReference type="PRINTS" id="PR01806">
    <property type="entry name" value="VIRFACTRMVIN"/>
</dbReference>
<protein>
    <submittedName>
        <fullName evidence="9">Putative peptidoglycan lipid II flippase</fullName>
    </submittedName>
</protein>
<feature type="transmembrane region" description="Helical" evidence="8">
    <location>
        <begin position="164"/>
        <end position="184"/>
    </location>
</feature>
<dbReference type="Proteomes" id="UP000199428">
    <property type="component" value="Unassembled WGS sequence"/>
</dbReference>
<proteinExistence type="predicted"/>
<dbReference type="EMBL" id="FMWK01000006">
    <property type="protein sequence ID" value="SCZ78672.1"/>
    <property type="molecule type" value="Genomic_DNA"/>
</dbReference>
<feature type="transmembrane region" description="Helical" evidence="8">
    <location>
        <begin position="349"/>
        <end position="369"/>
    </location>
</feature>
<keyword evidence="3 8" id="KW-0812">Transmembrane</keyword>
<keyword evidence="6 8" id="KW-1133">Transmembrane helix</keyword>
<dbReference type="AlphaFoldDB" id="A0A1G5RX23"/>
<evidence type="ECO:0000313" key="10">
    <source>
        <dbReference type="Proteomes" id="UP000199428"/>
    </source>
</evidence>
<dbReference type="GO" id="GO:0015648">
    <property type="term" value="F:lipid-linked peptidoglycan transporter activity"/>
    <property type="evidence" value="ECO:0007669"/>
    <property type="project" value="TreeGrafter"/>
</dbReference>
<name>A0A1G5RX23_PSEXY</name>
<keyword evidence="7 8" id="KW-0472">Membrane</keyword>
<organism evidence="9 10">
    <name type="scientific">Pseudobutyrivibrio xylanivorans</name>
    <dbReference type="NCBI Taxonomy" id="185007"/>
    <lineage>
        <taxon>Bacteria</taxon>
        <taxon>Bacillati</taxon>
        <taxon>Bacillota</taxon>
        <taxon>Clostridia</taxon>
        <taxon>Lachnospirales</taxon>
        <taxon>Lachnospiraceae</taxon>
        <taxon>Pseudobutyrivibrio</taxon>
    </lineage>
</organism>
<feature type="transmembrane region" description="Helical" evidence="8">
    <location>
        <begin position="132"/>
        <end position="152"/>
    </location>
</feature>